<reference evidence="2 3" key="1">
    <citation type="submission" date="2019-03" db="EMBL/GenBank/DDBJ databases">
        <title>First draft genome of Liparis tanakae, snailfish: a comprehensive survey of snailfish specific genes.</title>
        <authorList>
            <person name="Kim W."/>
            <person name="Song I."/>
            <person name="Jeong J.-H."/>
            <person name="Kim D."/>
            <person name="Kim S."/>
            <person name="Ryu S."/>
            <person name="Song J.Y."/>
            <person name="Lee S.K."/>
        </authorList>
    </citation>
    <scope>NUCLEOTIDE SEQUENCE [LARGE SCALE GENOMIC DNA]</scope>
    <source>
        <tissue evidence="2">Muscle</tissue>
    </source>
</reference>
<gene>
    <name evidence="2" type="ORF">EYF80_019556</name>
</gene>
<organism evidence="2 3">
    <name type="scientific">Liparis tanakae</name>
    <name type="common">Tanaka's snailfish</name>
    <dbReference type="NCBI Taxonomy" id="230148"/>
    <lineage>
        <taxon>Eukaryota</taxon>
        <taxon>Metazoa</taxon>
        <taxon>Chordata</taxon>
        <taxon>Craniata</taxon>
        <taxon>Vertebrata</taxon>
        <taxon>Euteleostomi</taxon>
        <taxon>Actinopterygii</taxon>
        <taxon>Neopterygii</taxon>
        <taxon>Teleostei</taxon>
        <taxon>Neoteleostei</taxon>
        <taxon>Acanthomorphata</taxon>
        <taxon>Eupercaria</taxon>
        <taxon>Perciformes</taxon>
        <taxon>Cottioidei</taxon>
        <taxon>Cottales</taxon>
        <taxon>Liparidae</taxon>
        <taxon>Liparis</taxon>
    </lineage>
</organism>
<comment type="caution">
    <text evidence="2">The sequence shown here is derived from an EMBL/GenBank/DDBJ whole genome shotgun (WGS) entry which is preliminary data.</text>
</comment>
<name>A0A4Z2HXX6_9TELE</name>
<dbReference type="AlphaFoldDB" id="A0A4Z2HXX6"/>
<feature type="region of interest" description="Disordered" evidence="1">
    <location>
        <begin position="18"/>
        <end position="39"/>
    </location>
</feature>
<accession>A0A4Z2HXX6</accession>
<sequence length="87" mass="9817">MRNNVIAIDGLATTEVERRSGRSISMPWHQTQPGPMDPMRSASFNILNFKRRSSMSHSAKAANRIKQEAGFPSCFPDETAVFNYEEI</sequence>
<keyword evidence="3" id="KW-1185">Reference proteome</keyword>
<protein>
    <submittedName>
        <fullName evidence="2">Uncharacterized protein</fullName>
    </submittedName>
</protein>
<proteinExistence type="predicted"/>
<evidence type="ECO:0000256" key="1">
    <source>
        <dbReference type="SAM" id="MobiDB-lite"/>
    </source>
</evidence>
<evidence type="ECO:0000313" key="3">
    <source>
        <dbReference type="Proteomes" id="UP000314294"/>
    </source>
</evidence>
<dbReference type="Proteomes" id="UP000314294">
    <property type="component" value="Unassembled WGS sequence"/>
</dbReference>
<dbReference type="EMBL" id="SRLO01000166">
    <property type="protein sequence ID" value="TNN70185.1"/>
    <property type="molecule type" value="Genomic_DNA"/>
</dbReference>
<evidence type="ECO:0000313" key="2">
    <source>
        <dbReference type="EMBL" id="TNN70185.1"/>
    </source>
</evidence>